<sequence>MSRRGRRSHGAALALCAVVAVALLAGCQQAEQDGGTAAEEPRREPRGHLVTTVVTERAPVSTQHERPGTLRLRRVVRLYAEEEGRIEQLEVFEGDRVARGELLVRLEDDVLRAELDKTRATLAQERLDLKRFQDLAKRNAASQDDLAQARTALALAEADLKLLEIRLADTRITAPFAGVITERLAEPGDFVTKNTQLLTLADPDSLAAEVYVSELVLPHISEGDPARIRIDALGSRRFAGEILRIHPTLSEANRQAEVEIRFETIPDGARAGQFVRAELATAAVERLLVPFRALRQDRDGQFVWVMDAEGQAARRPVRTGIRIADQVEILEGIESGARVVTRGFLGIAEGKKLTRVDDDAGPAIATPDATPEDVDSMP</sequence>
<accession>A0ABS1CM23</accession>
<feature type="coiled-coil region" evidence="2">
    <location>
        <begin position="146"/>
        <end position="173"/>
    </location>
</feature>
<dbReference type="PROSITE" id="PS51257">
    <property type="entry name" value="PROKAR_LIPOPROTEIN"/>
    <property type="match status" value="1"/>
</dbReference>
<dbReference type="PANTHER" id="PTHR30469:SF15">
    <property type="entry name" value="HLYD FAMILY OF SECRETION PROTEINS"/>
    <property type="match status" value="1"/>
</dbReference>
<feature type="region of interest" description="Disordered" evidence="3">
    <location>
        <begin position="358"/>
        <end position="378"/>
    </location>
</feature>
<dbReference type="NCBIfam" id="TIGR01730">
    <property type="entry name" value="RND_mfp"/>
    <property type="match status" value="1"/>
</dbReference>
<dbReference type="EMBL" id="NRRV01000064">
    <property type="protein sequence ID" value="MBK1632989.1"/>
    <property type="molecule type" value="Genomic_DNA"/>
</dbReference>
<evidence type="ECO:0000313" key="9">
    <source>
        <dbReference type="Proteomes" id="UP000748752"/>
    </source>
</evidence>
<dbReference type="PANTHER" id="PTHR30469">
    <property type="entry name" value="MULTIDRUG RESISTANCE PROTEIN MDTA"/>
    <property type="match status" value="1"/>
</dbReference>
<evidence type="ECO:0000256" key="3">
    <source>
        <dbReference type="SAM" id="MobiDB-lite"/>
    </source>
</evidence>
<gene>
    <name evidence="8" type="ORF">CKO31_19980</name>
</gene>
<name>A0ABS1CM23_9GAMM</name>
<dbReference type="Proteomes" id="UP000748752">
    <property type="component" value="Unassembled WGS sequence"/>
</dbReference>
<protein>
    <submittedName>
        <fullName evidence="8">Efflux transporter periplasmic adaptor subunit</fullName>
    </submittedName>
</protein>
<feature type="domain" description="CzcB-like barrel-sandwich hybrid" evidence="7">
    <location>
        <begin position="76"/>
        <end position="202"/>
    </location>
</feature>
<keyword evidence="2" id="KW-0175">Coiled coil</keyword>
<evidence type="ECO:0000256" key="4">
    <source>
        <dbReference type="SAM" id="SignalP"/>
    </source>
</evidence>
<feature type="chain" id="PRO_5045558011" evidence="4">
    <location>
        <begin position="31"/>
        <end position="378"/>
    </location>
</feature>
<feature type="signal peptide" evidence="4">
    <location>
        <begin position="1"/>
        <end position="30"/>
    </location>
</feature>
<dbReference type="Pfam" id="PF25954">
    <property type="entry name" value="Beta-barrel_RND_2"/>
    <property type="match status" value="1"/>
</dbReference>
<organism evidence="8 9">
    <name type="scientific">Thiohalocapsa halophila</name>
    <dbReference type="NCBI Taxonomy" id="69359"/>
    <lineage>
        <taxon>Bacteria</taxon>
        <taxon>Pseudomonadati</taxon>
        <taxon>Pseudomonadota</taxon>
        <taxon>Gammaproteobacteria</taxon>
        <taxon>Chromatiales</taxon>
        <taxon>Chromatiaceae</taxon>
        <taxon>Thiohalocapsa</taxon>
    </lineage>
</organism>
<feature type="domain" description="CusB-like beta-barrel" evidence="5">
    <location>
        <begin position="209"/>
        <end position="282"/>
    </location>
</feature>
<dbReference type="Pfam" id="PF25973">
    <property type="entry name" value="BSH_CzcB"/>
    <property type="match status" value="1"/>
</dbReference>
<feature type="domain" description="Multidrug resistance protein MdtA-like C-terminal permuted SH3" evidence="6">
    <location>
        <begin position="287"/>
        <end position="343"/>
    </location>
</feature>
<evidence type="ECO:0000256" key="2">
    <source>
        <dbReference type="SAM" id="Coils"/>
    </source>
</evidence>
<keyword evidence="9" id="KW-1185">Reference proteome</keyword>
<dbReference type="InterPro" id="IPR058627">
    <property type="entry name" value="MdtA-like_C"/>
</dbReference>
<proteinExistence type="inferred from homology"/>
<comment type="caution">
    <text evidence="8">The sequence shown here is derived from an EMBL/GenBank/DDBJ whole genome shotgun (WGS) entry which is preliminary data.</text>
</comment>
<dbReference type="InterPro" id="IPR058647">
    <property type="entry name" value="BSH_CzcB-like"/>
</dbReference>
<keyword evidence="4" id="KW-0732">Signal</keyword>
<evidence type="ECO:0000259" key="7">
    <source>
        <dbReference type="Pfam" id="PF25973"/>
    </source>
</evidence>
<dbReference type="InterPro" id="IPR058792">
    <property type="entry name" value="Beta-barrel_RND_2"/>
</dbReference>
<dbReference type="Gene3D" id="2.40.50.100">
    <property type="match status" value="1"/>
</dbReference>
<evidence type="ECO:0000313" key="8">
    <source>
        <dbReference type="EMBL" id="MBK1632989.1"/>
    </source>
</evidence>
<evidence type="ECO:0000259" key="6">
    <source>
        <dbReference type="Pfam" id="PF25967"/>
    </source>
</evidence>
<dbReference type="SUPFAM" id="SSF111369">
    <property type="entry name" value="HlyD-like secretion proteins"/>
    <property type="match status" value="1"/>
</dbReference>
<dbReference type="Pfam" id="PF25967">
    <property type="entry name" value="RND-MFP_C"/>
    <property type="match status" value="1"/>
</dbReference>
<evidence type="ECO:0000256" key="1">
    <source>
        <dbReference type="ARBA" id="ARBA00009477"/>
    </source>
</evidence>
<dbReference type="Gene3D" id="1.10.287.470">
    <property type="entry name" value="Helix hairpin bin"/>
    <property type="match status" value="1"/>
</dbReference>
<dbReference type="Gene3D" id="2.40.420.20">
    <property type="match status" value="1"/>
</dbReference>
<comment type="similarity">
    <text evidence="1">Belongs to the membrane fusion protein (MFP) (TC 8.A.1) family.</text>
</comment>
<evidence type="ECO:0000259" key="5">
    <source>
        <dbReference type="Pfam" id="PF25954"/>
    </source>
</evidence>
<reference evidence="8 9" key="1">
    <citation type="journal article" date="2020" name="Microorganisms">
        <title>Osmotic Adaptation and Compatible Solute Biosynthesis of Phototrophic Bacteria as Revealed from Genome Analyses.</title>
        <authorList>
            <person name="Imhoff J.F."/>
            <person name="Rahn T."/>
            <person name="Kunzel S."/>
            <person name="Keller A."/>
            <person name="Neulinger S.C."/>
        </authorList>
    </citation>
    <scope>NUCLEOTIDE SEQUENCE [LARGE SCALE GENOMIC DNA]</scope>
    <source>
        <strain evidence="8 9">DSM 6210</strain>
    </source>
</reference>
<dbReference type="InterPro" id="IPR006143">
    <property type="entry name" value="RND_pump_MFP"/>
</dbReference>
<dbReference type="Gene3D" id="2.40.30.170">
    <property type="match status" value="1"/>
</dbReference>